<gene>
    <name evidence="1" type="ORF">LG632_08010</name>
</gene>
<accession>A0ABS8B3Y7</accession>
<protein>
    <submittedName>
        <fullName evidence="1">Uncharacterized protein</fullName>
    </submittedName>
</protein>
<name>A0ABS8B3Y7_9ACTN</name>
<keyword evidence="2" id="KW-1185">Reference proteome</keyword>
<evidence type="ECO:0000313" key="1">
    <source>
        <dbReference type="EMBL" id="MCB5179335.1"/>
    </source>
</evidence>
<reference evidence="1 2" key="1">
    <citation type="submission" date="2021-10" db="EMBL/GenBank/DDBJ databases">
        <title>Streptomyces sp. strain SMC 277, a novel streptomycete isolated from soil.</title>
        <authorList>
            <person name="Chanama M."/>
        </authorList>
    </citation>
    <scope>NUCLEOTIDE SEQUENCE [LARGE SCALE GENOMIC DNA]</scope>
    <source>
        <strain evidence="1 2">SMC 277</strain>
    </source>
</reference>
<dbReference type="EMBL" id="JAJAUY010000020">
    <property type="protein sequence ID" value="MCB5179335.1"/>
    <property type="molecule type" value="Genomic_DNA"/>
</dbReference>
<sequence length="119" mass="12811">MTAEGSSYHYGDVVNLHGGHHNVGIQHHWSPPVSRELPDDQRAAVEQLLELLRQHRDEIAAEDQEELAEALPVIASAARPVPERRRALRRVAGVAATTAALGQPVVDLVNGIIALLGPA</sequence>
<dbReference type="RefSeq" id="WP_226726151.1">
    <property type="nucleotide sequence ID" value="NZ_JAJAUY010000020.1"/>
</dbReference>
<proteinExistence type="predicted"/>
<evidence type="ECO:0000313" key="2">
    <source>
        <dbReference type="Proteomes" id="UP001199054"/>
    </source>
</evidence>
<comment type="caution">
    <text evidence="1">The sequence shown here is derived from an EMBL/GenBank/DDBJ whole genome shotgun (WGS) entry which is preliminary data.</text>
</comment>
<dbReference type="Proteomes" id="UP001199054">
    <property type="component" value="Unassembled WGS sequence"/>
</dbReference>
<organism evidence="1 2">
    <name type="scientific">Streptomyces antimicrobicus</name>
    <dbReference type="NCBI Taxonomy" id="2883108"/>
    <lineage>
        <taxon>Bacteria</taxon>
        <taxon>Bacillati</taxon>
        <taxon>Actinomycetota</taxon>
        <taxon>Actinomycetes</taxon>
        <taxon>Kitasatosporales</taxon>
        <taxon>Streptomycetaceae</taxon>
        <taxon>Streptomyces</taxon>
    </lineage>
</organism>